<dbReference type="Proteomes" id="UP001328107">
    <property type="component" value="Unassembled WGS sequence"/>
</dbReference>
<feature type="non-terminal residue" evidence="2">
    <location>
        <position position="1"/>
    </location>
</feature>
<dbReference type="Pfam" id="PF14214">
    <property type="entry name" value="Helitron_like_N"/>
    <property type="match status" value="1"/>
</dbReference>
<evidence type="ECO:0000313" key="3">
    <source>
        <dbReference type="Proteomes" id="UP001328107"/>
    </source>
</evidence>
<evidence type="ECO:0000313" key="2">
    <source>
        <dbReference type="EMBL" id="GMR38685.1"/>
    </source>
</evidence>
<sequence>VLQYELQLGGISQRLSQFGIIDEFMRIKRSRNDYIREDMAEFRGSTPRHLSKHFLTLERHASKHSLNAGYSFRLPRTYPGSIAWYNAMLDKAMVLLVKIGKPDIFLTYTGSQEWPEIMENLFPNTNWQSNPLLVCTVFYLKVQEVLDDVMNKEVFGKVAGYVYSIEFQKRGMPHLHLLIILKAGNKMDRVDRIDRHVWARIPEVDVLGPDPTMREKVVQEMQRRLREDVKKYMLHALCLGDATAYYQQRVGQDPSARYATCTKRFPKELSEFTRILPDGTVMYLRPEGVGIQSKDSLKDTVMVTNEWVVSYSPYFTSKYGCHVNVEVVATTHIFKYLFKYIYKGNDAALMEVHARMDNPNNDQDGNAGVTVLPGGALLPISAAKNMRKATEVVNRMRAHARKMGAEGEGEVTVNYDEAILNESYRETTACEAAWGISGYELTGRSYAVKLLNVHDPDEQPVVYRRGEEREAFAKVEAGKVISPFMAYMKRM</sequence>
<evidence type="ECO:0000259" key="1">
    <source>
        <dbReference type="Pfam" id="PF14214"/>
    </source>
</evidence>
<accession>A0AAN4ZKI2</accession>
<dbReference type="PANTHER" id="PTHR10492:SF57">
    <property type="entry name" value="ATP-DEPENDENT DNA HELICASE"/>
    <property type="match status" value="1"/>
</dbReference>
<gene>
    <name evidence="2" type="ORF">PMAYCL1PPCAC_08880</name>
</gene>
<dbReference type="PANTHER" id="PTHR10492">
    <property type="match status" value="1"/>
</dbReference>
<protein>
    <recommendedName>
        <fullName evidence="1">Helitron helicase-like domain-containing protein</fullName>
    </recommendedName>
</protein>
<organism evidence="2 3">
    <name type="scientific">Pristionchus mayeri</name>
    <dbReference type="NCBI Taxonomy" id="1317129"/>
    <lineage>
        <taxon>Eukaryota</taxon>
        <taxon>Metazoa</taxon>
        <taxon>Ecdysozoa</taxon>
        <taxon>Nematoda</taxon>
        <taxon>Chromadorea</taxon>
        <taxon>Rhabditida</taxon>
        <taxon>Rhabditina</taxon>
        <taxon>Diplogasteromorpha</taxon>
        <taxon>Diplogasteroidea</taxon>
        <taxon>Neodiplogasteridae</taxon>
        <taxon>Pristionchus</taxon>
    </lineage>
</organism>
<dbReference type="AlphaFoldDB" id="A0AAN4ZKI2"/>
<dbReference type="EMBL" id="BTRK01000002">
    <property type="protein sequence ID" value="GMR38685.1"/>
    <property type="molecule type" value="Genomic_DNA"/>
</dbReference>
<comment type="caution">
    <text evidence="2">The sequence shown here is derived from an EMBL/GenBank/DDBJ whole genome shotgun (WGS) entry which is preliminary data.</text>
</comment>
<name>A0AAN4ZKI2_9BILA</name>
<reference evidence="3" key="1">
    <citation type="submission" date="2022-10" db="EMBL/GenBank/DDBJ databases">
        <title>Genome assembly of Pristionchus species.</title>
        <authorList>
            <person name="Yoshida K."/>
            <person name="Sommer R.J."/>
        </authorList>
    </citation>
    <scope>NUCLEOTIDE SEQUENCE [LARGE SCALE GENOMIC DNA]</scope>
    <source>
        <strain evidence="3">RS5460</strain>
    </source>
</reference>
<feature type="non-terminal residue" evidence="2">
    <location>
        <position position="491"/>
    </location>
</feature>
<proteinExistence type="predicted"/>
<feature type="domain" description="Helitron helicase-like" evidence="1">
    <location>
        <begin position="12"/>
        <end position="179"/>
    </location>
</feature>
<keyword evidence="3" id="KW-1185">Reference proteome</keyword>
<dbReference type="InterPro" id="IPR025476">
    <property type="entry name" value="Helitron_helicase-like"/>
</dbReference>